<sequence length="81" mass="9354">MYERRIKEPPSIPPPPRGTVGSNRPPSDVRIGDFIYLAGAYQRVRDMRSAGTAAHRVLIFAGREPWIMREARITYRPIDFR</sequence>
<feature type="region of interest" description="Disordered" evidence="1">
    <location>
        <begin position="1"/>
        <end position="28"/>
    </location>
</feature>
<organism evidence="2 3">
    <name type="scientific">Streptomyces jeddahensis</name>
    <dbReference type="NCBI Taxonomy" id="1716141"/>
    <lineage>
        <taxon>Bacteria</taxon>
        <taxon>Bacillati</taxon>
        <taxon>Actinomycetota</taxon>
        <taxon>Actinomycetes</taxon>
        <taxon>Kitasatosporales</taxon>
        <taxon>Streptomycetaceae</taxon>
        <taxon>Streptomyces</taxon>
    </lineage>
</organism>
<dbReference type="AlphaFoldDB" id="A0A177I1F1"/>
<evidence type="ECO:0000313" key="3">
    <source>
        <dbReference type="Proteomes" id="UP000077381"/>
    </source>
</evidence>
<name>A0A177I1F1_9ACTN</name>
<gene>
    <name evidence="2" type="ORF">STSP_02490</name>
</gene>
<dbReference type="RefSeq" id="WP_067270819.1">
    <property type="nucleotide sequence ID" value="NZ_LOHS01000019.1"/>
</dbReference>
<proteinExistence type="predicted"/>
<evidence type="ECO:0000313" key="2">
    <source>
        <dbReference type="EMBL" id="OAH16374.1"/>
    </source>
</evidence>
<dbReference type="STRING" id="1716141.STSP_02490"/>
<accession>A0A177I1F1</accession>
<reference evidence="2 3" key="1">
    <citation type="submission" date="2015-12" db="EMBL/GenBank/DDBJ databases">
        <title>Genome sequence of Streptomyces sp. G25.</title>
        <authorList>
            <person name="Poehlein A."/>
            <person name="Roettig A."/>
            <person name="Hiessl S."/>
            <person name="Hauschild P."/>
            <person name="Schauer J."/>
            <person name="Madkour M.H."/>
            <person name="Al-Ansari A.M."/>
            <person name="Almakishah N.H."/>
            <person name="Steinbuechel A."/>
            <person name="Daniel R."/>
        </authorList>
    </citation>
    <scope>NUCLEOTIDE SEQUENCE [LARGE SCALE GENOMIC DNA]</scope>
    <source>
        <strain evidence="3">G25(2015)</strain>
    </source>
</reference>
<dbReference type="OrthoDB" id="4244284at2"/>
<dbReference type="Proteomes" id="UP000077381">
    <property type="component" value="Unassembled WGS sequence"/>
</dbReference>
<keyword evidence="3" id="KW-1185">Reference proteome</keyword>
<evidence type="ECO:0000256" key="1">
    <source>
        <dbReference type="SAM" id="MobiDB-lite"/>
    </source>
</evidence>
<dbReference type="EMBL" id="LOHS01000019">
    <property type="protein sequence ID" value="OAH16374.1"/>
    <property type="molecule type" value="Genomic_DNA"/>
</dbReference>
<protein>
    <submittedName>
        <fullName evidence="2">Uncharacterized protein</fullName>
    </submittedName>
</protein>
<comment type="caution">
    <text evidence="2">The sequence shown here is derived from an EMBL/GenBank/DDBJ whole genome shotgun (WGS) entry which is preliminary data.</text>
</comment>
<dbReference type="PATRIC" id="fig|1716141.3.peg.264"/>